<dbReference type="AlphaFoldDB" id="A0AAN7PA56"/>
<dbReference type="InterPro" id="IPR002060">
    <property type="entry name" value="Squ/phyt_synthse"/>
</dbReference>
<organism evidence="1 2">
    <name type="scientific">Aquatica leii</name>
    <dbReference type="NCBI Taxonomy" id="1421715"/>
    <lineage>
        <taxon>Eukaryota</taxon>
        <taxon>Metazoa</taxon>
        <taxon>Ecdysozoa</taxon>
        <taxon>Arthropoda</taxon>
        <taxon>Hexapoda</taxon>
        <taxon>Insecta</taxon>
        <taxon>Pterygota</taxon>
        <taxon>Neoptera</taxon>
        <taxon>Endopterygota</taxon>
        <taxon>Coleoptera</taxon>
        <taxon>Polyphaga</taxon>
        <taxon>Elateriformia</taxon>
        <taxon>Elateroidea</taxon>
        <taxon>Lampyridae</taxon>
        <taxon>Luciolinae</taxon>
        <taxon>Aquatica</taxon>
    </lineage>
</organism>
<dbReference type="Pfam" id="PF00494">
    <property type="entry name" value="SQS_PSY"/>
    <property type="match status" value="1"/>
</dbReference>
<evidence type="ECO:0000313" key="2">
    <source>
        <dbReference type="Proteomes" id="UP001353858"/>
    </source>
</evidence>
<keyword evidence="2" id="KW-1185">Reference proteome</keyword>
<sequence>MNLTPNKSFLKVYNVVIKFQKYKSNTDTTSNYCLESVKKYDYENFMCTLLLKGKARTNAFAIRSFNVEVSRVAEQVTQSTMGLLRMKFWEEMINSCYSKDFNKVPHHPVAIELYKAITDSKLTKRYFENLIKSRTERFIDSSFLDLEAIEQHSEKSLSNVYYLLLEGCGVKNVNADHAASHLGKAQGLVQQLRSTPLTKKLNFIPLPQNLLVKHNITHEELIRCIPSERLCDCSFEIASRAHQHLRKARSLSSTVPHEGQGALLPAVVVDNYLERLQKVDYNIFHADLQSQTFGWLAKLWFANFLKKY</sequence>
<evidence type="ECO:0000313" key="1">
    <source>
        <dbReference type="EMBL" id="KAK4879788.1"/>
    </source>
</evidence>
<gene>
    <name evidence="1" type="ORF">RN001_007934</name>
</gene>
<accession>A0AAN7PA56</accession>
<dbReference type="EMBL" id="JARPUR010000003">
    <property type="protein sequence ID" value="KAK4879788.1"/>
    <property type="molecule type" value="Genomic_DNA"/>
</dbReference>
<dbReference type="Proteomes" id="UP001353858">
    <property type="component" value="Unassembled WGS sequence"/>
</dbReference>
<evidence type="ECO:0008006" key="3">
    <source>
        <dbReference type="Google" id="ProtNLM"/>
    </source>
</evidence>
<reference evidence="2" key="1">
    <citation type="submission" date="2023-01" db="EMBL/GenBank/DDBJ databases">
        <title>Key to firefly adult light organ development and bioluminescence: homeobox transcription factors regulate luciferase expression and transportation to peroxisome.</title>
        <authorList>
            <person name="Fu X."/>
        </authorList>
    </citation>
    <scope>NUCLEOTIDE SEQUENCE [LARGE SCALE GENOMIC DNA]</scope>
</reference>
<comment type="caution">
    <text evidence="1">The sequence shown here is derived from an EMBL/GenBank/DDBJ whole genome shotgun (WGS) entry which is preliminary data.</text>
</comment>
<name>A0AAN7PA56_9COLE</name>
<proteinExistence type="predicted"/>
<dbReference type="InterPro" id="IPR008949">
    <property type="entry name" value="Isoprenoid_synthase_dom_sf"/>
</dbReference>
<dbReference type="Gene3D" id="1.10.600.10">
    <property type="entry name" value="Farnesyl Diphosphate Synthase"/>
    <property type="match status" value="1"/>
</dbReference>
<dbReference type="SUPFAM" id="SSF48576">
    <property type="entry name" value="Terpenoid synthases"/>
    <property type="match status" value="1"/>
</dbReference>
<protein>
    <recommendedName>
        <fullName evidence="3">NADH dehydrogenase (Ubiquinone) complex I, assembly factor 6</fullName>
    </recommendedName>
</protein>